<dbReference type="SUPFAM" id="SSF53474">
    <property type="entry name" value="alpha/beta-Hydrolases"/>
    <property type="match status" value="1"/>
</dbReference>
<evidence type="ECO:0000256" key="1">
    <source>
        <dbReference type="ARBA" id="ARBA00022729"/>
    </source>
</evidence>
<dbReference type="STRING" id="497964.CfE428DRAFT_3321"/>
<reference evidence="4 5" key="1">
    <citation type="journal article" date="2011" name="J. Bacteriol.">
        <title>Genome sequence of Chthoniobacter flavus Ellin428, an aerobic heterotrophic soil bacterium.</title>
        <authorList>
            <person name="Kant R."/>
            <person name="van Passel M.W."/>
            <person name="Palva A."/>
            <person name="Lucas S."/>
            <person name="Lapidus A."/>
            <person name="Glavina Del Rio T."/>
            <person name="Dalin E."/>
            <person name="Tice H."/>
            <person name="Bruce D."/>
            <person name="Goodwin L."/>
            <person name="Pitluck S."/>
            <person name="Larimer F.W."/>
            <person name="Land M.L."/>
            <person name="Hauser L."/>
            <person name="Sangwan P."/>
            <person name="de Vos W.M."/>
            <person name="Janssen P.H."/>
            <person name="Smidt H."/>
        </authorList>
    </citation>
    <scope>NUCLEOTIDE SEQUENCE [LARGE SCALE GENOMIC DNA]</scope>
    <source>
        <strain evidence="4 5">Ellin428</strain>
    </source>
</reference>
<accession>B4D333</accession>
<feature type="domain" description="Peptidase S9 prolyl oligopeptidase catalytic" evidence="3">
    <location>
        <begin position="211"/>
        <end position="362"/>
    </location>
</feature>
<dbReference type="Pfam" id="PF00326">
    <property type="entry name" value="Peptidase_S9"/>
    <property type="match status" value="1"/>
</dbReference>
<protein>
    <recommendedName>
        <fullName evidence="3">Peptidase S9 prolyl oligopeptidase catalytic domain-containing protein</fullName>
    </recommendedName>
</protein>
<dbReference type="InterPro" id="IPR001375">
    <property type="entry name" value="Peptidase_S9_cat"/>
</dbReference>
<dbReference type="InterPro" id="IPR050955">
    <property type="entry name" value="Plant_Biomass_Hydrol_Est"/>
</dbReference>
<dbReference type="PANTHER" id="PTHR43037:SF1">
    <property type="entry name" value="BLL1128 PROTEIN"/>
    <property type="match status" value="1"/>
</dbReference>
<dbReference type="Proteomes" id="UP000005824">
    <property type="component" value="Unassembled WGS sequence"/>
</dbReference>
<evidence type="ECO:0000313" key="4">
    <source>
        <dbReference type="EMBL" id="EDY19144.1"/>
    </source>
</evidence>
<feature type="signal peptide" evidence="2">
    <location>
        <begin position="1"/>
        <end position="19"/>
    </location>
</feature>
<keyword evidence="5" id="KW-1185">Reference proteome</keyword>
<evidence type="ECO:0000256" key="2">
    <source>
        <dbReference type="SAM" id="SignalP"/>
    </source>
</evidence>
<dbReference type="GO" id="GO:0008236">
    <property type="term" value="F:serine-type peptidase activity"/>
    <property type="evidence" value="ECO:0007669"/>
    <property type="project" value="InterPro"/>
</dbReference>
<dbReference type="EMBL" id="ABVL01000009">
    <property type="protein sequence ID" value="EDY19144.1"/>
    <property type="molecule type" value="Genomic_DNA"/>
</dbReference>
<keyword evidence="1 2" id="KW-0732">Signal</keyword>
<name>B4D333_9BACT</name>
<proteinExistence type="predicted"/>
<sequence length="665" mass="73415" precursor="true">MKTLPILLPLALAPALLFAQSTPTSKQAPPPGIEVPIADATELKSGLDALGKDIESLQKRFVTRNASTAELADVEVFHKAVRYALQYHEFFKAGEIGAAKAELKLGQERAKELLENKASWSSATGPLVLGYISKIDGSAQPYGLIVPDDWKPGDKTPRPLYLWFHGRGDTLSEVNFINGRLKGKHDFSTPNAFELHLYGRYCNASKFAGETDCFEAMADVQRRYSIDPNRIVEMGFSMGGATGWHMAAHYPGWWAVGSCGAGFAETEIYAKVDAPGKVPPAPWERKMFSLYDCDKIAANYGNLPFIAYSGEIDPQKQSGDLMNKAMADAGIKMEWLIGPGVGHKYEPETKKELSKRINAYVAKGRDPMPTHIRYETYSLRYNNCKWLTIDGLDQHWEKAEVDATLVDEGTFQVKTRNVSAFTIELPPGPAPLDKTHPPRVVVDDQELVGPAVKERWTAHFLKANGKWTVTPHAAASGLAKQHGLQGPIDDAFVDSFIFVRPTGKALNDKVGTWAKNELDLAIAGWRRVFRGDARIKDDTAITAEDIANANLVLWGDPGSNKVLAKLLPQLPVQWTKDKLTMGGASAGAGDHAPIFIFPNPANPKRYVVVNSGFTFRMGARVSNSLQTPKLPDWALIDLNTPPDELWPGKVVNAGWFDEHWKWREK</sequence>
<dbReference type="PANTHER" id="PTHR43037">
    <property type="entry name" value="UNNAMED PRODUCT-RELATED"/>
    <property type="match status" value="1"/>
</dbReference>
<comment type="caution">
    <text evidence="4">The sequence shown here is derived from an EMBL/GenBank/DDBJ whole genome shotgun (WGS) entry which is preliminary data.</text>
</comment>
<evidence type="ECO:0000313" key="5">
    <source>
        <dbReference type="Proteomes" id="UP000005824"/>
    </source>
</evidence>
<evidence type="ECO:0000259" key="3">
    <source>
        <dbReference type="Pfam" id="PF00326"/>
    </source>
</evidence>
<dbReference type="AlphaFoldDB" id="B4D333"/>
<dbReference type="eggNOG" id="COG1506">
    <property type="taxonomic scope" value="Bacteria"/>
</dbReference>
<feature type="chain" id="PRO_5002800460" description="Peptidase S9 prolyl oligopeptidase catalytic domain-containing protein" evidence="2">
    <location>
        <begin position="20"/>
        <end position="665"/>
    </location>
</feature>
<dbReference type="InterPro" id="IPR029058">
    <property type="entry name" value="AB_hydrolase_fold"/>
</dbReference>
<dbReference type="GO" id="GO:0006508">
    <property type="term" value="P:proteolysis"/>
    <property type="evidence" value="ECO:0007669"/>
    <property type="project" value="InterPro"/>
</dbReference>
<dbReference type="InParanoid" id="B4D333"/>
<dbReference type="RefSeq" id="WP_006980646.1">
    <property type="nucleotide sequence ID" value="NZ_ABVL01000009.1"/>
</dbReference>
<organism evidence="4 5">
    <name type="scientific">Chthoniobacter flavus Ellin428</name>
    <dbReference type="NCBI Taxonomy" id="497964"/>
    <lineage>
        <taxon>Bacteria</taxon>
        <taxon>Pseudomonadati</taxon>
        <taxon>Verrucomicrobiota</taxon>
        <taxon>Spartobacteria</taxon>
        <taxon>Chthoniobacterales</taxon>
        <taxon>Chthoniobacteraceae</taxon>
        <taxon>Chthoniobacter</taxon>
    </lineage>
</organism>
<dbReference type="Gene3D" id="3.40.50.1820">
    <property type="entry name" value="alpha/beta hydrolase"/>
    <property type="match status" value="1"/>
</dbReference>
<gene>
    <name evidence="4" type="ORF">CfE428DRAFT_3321</name>
</gene>